<evidence type="ECO:0000256" key="1">
    <source>
        <dbReference type="SAM" id="MobiDB-lite"/>
    </source>
</evidence>
<proteinExistence type="predicted"/>
<feature type="region of interest" description="Disordered" evidence="1">
    <location>
        <begin position="104"/>
        <end position="224"/>
    </location>
</feature>
<feature type="compositionally biased region" description="Acidic residues" evidence="1">
    <location>
        <begin position="12"/>
        <end position="23"/>
    </location>
</feature>
<protein>
    <submittedName>
        <fullName evidence="2">Uncharacterized protein</fullName>
    </submittedName>
</protein>
<dbReference type="EMBL" id="JADGIZ020000075">
    <property type="protein sequence ID" value="KAL2912158.1"/>
    <property type="molecule type" value="Genomic_DNA"/>
</dbReference>
<feature type="compositionally biased region" description="Basic and acidic residues" evidence="1">
    <location>
        <begin position="24"/>
        <end position="33"/>
    </location>
</feature>
<keyword evidence="3" id="KW-1185">Reference proteome</keyword>
<evidence type="ECO:0000313" key="3">
    <source>
        <dbReference type="Proteomes" id="UP001527925"/>
    </source>
</evidence>
<reference evidence="2 3" key="1">
    <citation type="submission" date="2023-09" db="EMBL/GenBank/DDBJ databases">
        <title>Pangenome analysis of Batrachochytrium dendrobatidis and related Chytrids.</title>
        <authorList>
            <person name="Yacoub M.N."/>
            <person name="Stajich J.E."/>
            <person name="James T.Y."/>
        </authorList>
    </citation>
    <scope>NUCLEOTIDE SEQUENCE [LARGE SCALE GENOMIC DNA]</scope>
    <source>
        <strain evidence="2 3">JEL0888</strain>
    </source>
</reference>
<feature type="compositionally biased region" description="Low complexity" evidence="1">
    <location>
        <begin position="119"/>
        <end position="142"/>
    </location>
</feature>
<evidence type="ECO:0000313" key="2">
    <source>
        <dbReference type="EMBL" id="KAL2912158.1"/>
    </source>
</evidence>
<feature type="region of interest" description="Disordered" evidence="1">
    <location>
        <begin position="1"/>
        <end position="76"/>
    </location>
</feature>
<organism evidence="2 3">
    <name type="scientific">Polyrhizophydium stewartii</name>
    <dbReference type="NCBI Taxonomy" id="2732419"/>
    <lineage>
        <taxon>Eukaryota</taxon>
        <taxon>Fungi</taxon>
        <taxon>Fungi incertae sedis</taxon>
        <taxon>Chytridiomycota</taxon>
        <taxon>Chytridiomycota incertae sedis</taxon>
        <taxon>Chytridiomycetes</taxon>
        <taxon>Rhizophydiales</taxon>
        <taxon>Rhizophydiales incertae sedis</taxon>
        <taxon>Polyrhizophydium</taxon>
    </lineage>
</organism>
<gene>
    <name evidence="2" type="ORF">HK105_208359</name>
</gene>
<sequence>MLWAGDPHPPGADDDDDDDDEDDGHSNRERERNSSNGGGDMFAGGFDTQAPETTDSGMHGAARRPRAPAPSATPWSPAARIRSLQFFAHLKGSKSMPVLLHPLPRASDAADGTPAPVRPASAGAATSAPASAVPSHAAASPPHGSLSLRLRPQIQIQPPWVHPVRRPESSISTAPTTTTTATTTTAATATAAASTPRASKHDAKPRRRRHKKKQPHREPRFVNTYRRTSSGDWEFVQCDAEGNVRGVYRINNQHI</sequence>
<name>A0ABR4MY19_9FUNG</name>
<dbReference type="Proteomes" id="UP001527925">
    <property type="component" value="Unassembled WGS sequence"/>
</dbReference>
<accession>A0ABR4MY19</accession>
<feature type="compositionally biased region" description="Basic residues" evidence="1">
    <location>
        <begin position="203"/>
        <end position="215"/>
    </location>
</feature>
<feature type="compositionally biased region" description="Low complexity" evidence="1">
    <location>
        <begin position="172"/>
        <end position="196"/>
    </location>
</feature>
<comment type="caution">
    <text evidence="2">The sequence shown here is derived from an EMBL/GenBank/DDBJ whole genome shotgun (WGS) entry which is preliminary data.</text>
</comment>